<dbReference type="RefSeq" id="WP_388240023.1">
    <property type="nucleotide sequence ID" value="NZ_JBHVZQ010000044.1"/>
</dbReference>
<reference evidence="3 4" key="1">
    <citation type="submission" date="2024-09" db="EMBL/GenBank/DDBJ databases">
        <title>The Natural Products Discovery Center: Release of the First 8490 Sequenced Strains for Exploring Actinobacteria Biosynthetic Diversity.</title>
        <authorList>
            <person name="Kalkreuter E."/>
            <person name="Kautsar S.A."/>
            <person name="Yang D."/>
            <person name="Bader C.D."/>
            <person name="Teijaro C.N."/>
            <person name="Fluegel L."/>
            <person name="Davis C.M."/>
            <person name="Simpson J.R."/>
            <person name="Lauterbach L."/>
            <person name="Steele A.D."/>
            <person name="Gui C."/>
            <person name="Meng S."/>
            <person name="Li G."/>
            <person name="Viehrig K."/>
            <person name="Ye F."/>
            <person name="Su P."/>
            <person name="Kiefer A.F."/>
            <person name="Nichols A."/>
            <person name="Cepeda A.J."/>
            <person name="Yan W."/>
            <person name="Fan B."/>
            <person name="Jiang Y."/>
            <person name="Adhikari A."/>
            <person name="Zheng C.-J."/>
            <person name="Schuster L."/>
            <person name="Cowan T.M."/>
            <person name="Smanski M.J."/>
            <person name="Chevrette M.G."/>
            <person name="De Carvalho L.P.S."/>
            <person name="Shen B."/>
        </authorList>
    </citation>
    <scope>NUCLEOTIDE SEQUENCE [LARGE SCALE GENOMIC DNA]</scope>
    <source>
        <strain evidence="3 4">NPDC058328</strain>
    </source>
</reference>
<evidence type="ECO:0000256" key="1">
    <source>
        <dbReference type="SAM" id="MobiDB-lite"/>
    </source>
</evidence>
<protein>
    <submittedName>
        <fullName evidence="3">DUF6336 family protein</fullName>
    </submittedName>
</protein>
<accession>A0ABW6QF74</accession>
<dbReference type="Pfam" id="PF19862">
    <property type="entry name" value="DUF6336"/>
    <property type="match status" value="1"/>
</dbReference>
<dbReference type="Proteomes" id="UP001601627">
    <property type="component" value="Unassembled WGS sequence"/>
</dbReference>
<comment type="caution">
    <text evidence="3">The sequence shown here is derived from an EMBL/GenBank/DDBJ whole genome shotgun (WGS) entry which is preliminary data.</text>
</comment>
<name>A0ABW6QF74_9ACTN</name>
<gene>
    <name evidence="3" type="ORF">ACFVZC_31495</name>
</gene>
<evidence type="ECO:0000256" key="2">
    <source>
        <dbReference type="SAM" id="Phobius"/>
    </source>
</evidence>
<proteinExistence type="predicted"/>
<dbReference type="EMBL" id="JBHVZQ010000044">
    <property type="protein sequence ID" value="MFF1277876.1"/>
    <property type="molecule type" value="Genomic_DNA"/>
</dbReference>
<organism evidence="3 4">
    <name type="scientific">Streptomyces marokkonensis</name>
    <dbReference type="NCBI Taxonomy" id="324855"/>
    <lineage>
        <taxon>Bacteria</taxon>
        <taxon>Bacillati</taxon>
        <taxon>Actinomycetota</taxon>
        <taxon>Actinomycetes</taxon>
        <taxon>Kitasatosporales</taxon>
        <taxon>Streptomycetaceae</taxon>
        <taxon>Streptomyces</taxon>
    </lineage>
</organism>
<keyword evidence="4" id="KW-1185">Reference proteome</keyword>
<evidence type="ECO:0000313" key="4">
    <source>
        <dbReference type="Proteomes" id="UP001601627"/>
    </source>
</evidence>
<feature type="region of interest" description="Disordered" evidence="1">
    <location>
        <begin position="60"/>
        <end position="91"/>
    </location>
</feature>
<keyword evidence="2" id="KW-0812">Transmembrane</keyword>
<keyword evidence="2" id="KW-0472">Membrane</keyword>
<evidence type="ECO:0000313" key="3">
    <source>
        <dbReference type="EMBL" id="MFF1277876.1"/>
    </source>
</evidence>
<keyword evidence="2" id="KW-1133">Transmembrane helix</keyword>
<sequence length="91" mass="9580">MVAVPLLGAAARFVGDHDDRTTFLAVAGGLAAAVAVVGILIGLFFWRAWGRHPALSRLAHRQGPGQAGPVGSLPHPTYRLFASRDPSGVRR</sequence>
<dbReference type="InterPro" id="IPR046299">
    <property type="entry name" value="DUF6336"/>
</dbReference>
<feature type="transmembrane region" description="Helical" evidence="2">
    <location>
        <begin position="23"/>
        <end position="46"/>
    </location>
</feature>